<sequence>MQPGGISGSLSFDGLMTKEYVQMSRSESRELLSWAFVKAAHPGDRLIALYVVTNNGFMMNLGFCDGKSALLSLVKTFDSILAVSEGFCDLKQVDLELKICRGNSDHHKSRLLSVIHRSLSLNSKFLSNGSEDDKWNQIGCNKFNLHLVKKHSGLPEKQSQIS</sequence>
<dbReference type="EMBL" id="CM042017">
    <property type="protein sequence ID" value="KAI3688956.1"/>
    <property type="molecule type" value="Genomic_DNA"/>
</dbReference>
<keyword evidence="2" id="KW-1185">Reference proteome</keyword>
<organism evidence="1 2">
    <name type="scientific">Cichorium intybus</name>
    <name type="common">Chicory</name>
    <dbReference type="NCBI Taxonomy" id="13427"/>
    <lineage>
        <taxon>Eukaryota</taxon>
        <taxon>Viridiplantae</taxon>
        <taxon>Streptophyta</taxon>
        <taxon>Embryophyta</taxon>
        <taxon>Tracheophyta</taxon>
        <taxon>Spermatophyta</taxon>
        <taxon>Magnoliopsida</taxon>
        <taxon>eudicotyledons</taxon>
        <taxon>Gunneridae</taxon>
        <taxon>Pentapetalae</taxon>
        <taxon>asterids</taxon>
        <taxon>campanulids</taxon>
        <taxon>Asterales</taxon>
        <taxon>Asteraceae</taxon>
        <taxon>Cichorioideae</taxon>
        <taxon>Cichorieae</taxon>
        <taxon>Cichoriinae</taxon>
        <taxon>Cichorium</taxon>
    </lineage>
</organism>
<reference evidence="2" key="1">
    <citation type="journal article" date="2022" name="Mol. Ecol. Resour.">
        <title>The genomes of chicory, endive, great burdock and yacon provide insights into Asteraceae palaeo-polyploidization history and plant inulin production.</title>
        <authorList>
            <person name="Fan W."/>
            <person name="Wang S."/>
            <person name="Wang H."/>
            <person name="Wang A."/>
            <person name="Jiang F."/>
            <person name="Liu H."/>
            <person name="Zhao H."/>
            <person name="Xu D."/>
            <person name="Zhang Y."/>
        </authorList>
    </citation>
    <scope>NUCLEOTIDE SEQUENCE [LARGE SCALE GENOMIC DNA]</scope>
    <source>
        <strain evidence="2">cv. Punajuju</strain>
    </source>
</reference>
<evidence type="ECO:0000313" key="1">
    <source>
        <dbReference type="EMBL" id="KAI3688956.1"/>
    </source>
</evidence>
<reference evidence="1 2" key="2">
    <citation type="journal article" date="2022" name="Mol. Ecol. Resour.">
        <title>The genomes of chicory, endive, great burdock and yacon provide insights into Asteraceae paleo-polyploidization history and plant inulin production.</title>
        <authorList>
            <person name="Fan W."/>
            <person name="Wang S."/>
            <person name="Wang H."/>
            <person name="Wang A."/>
            <person name="Jiang F."/>
            <person name="Liu H."/>
            <person name="Zhao H."/>
            <person name="Xu D."/>
            <person name="Zhang Y."/>
        </authorList>
    </citation>
    <scope>NUCLEOTIDE SEQUENCE [LARGE SCALE GENOMIC DNA]</scope>
    <source>
        <strain evidence="2">cv. Punajuju</strain>
        <tissue evidence="1">Leaves</tissue>
    </source>
</reference>
<gene>
    <name evidence="1" type="ORF">L2E82_46902</name>
</gene>
<protein>
    <submittedName>
        <fullName evidence="1">Uncharacterized protein</fullName>
    </submittedName>
</protein>
<dbReference type="Proteomes" id="UP001055811">
    <property type="component" value="Linkage Group LG09"/>
</dbReference>
<evidence type="ECO:0000313" key="2">
    <source>
        <dbReference type="Proteomes" id="UP001055811"/>
    </source>
</evidence>
<accession>A0ACB8YU21</accession>
<proteinExistence type="predicted"/>
<name>A0ACB8YU21_CICIN</name>
<comment type="caution">
    <text evidence="1">The sequence shown here is derived from an EMBL/GenBank/DDBJ whole genome shotgun (WGS) entry which is preliminary data.</text>
</comment>